<dbReference type="Proteomes" id="UP000564644">
    <property type="component" value="Unassembled WGS sequence"/>
</dbReference>
<dbReference type="EMBL" id="JACJVO010000005">
    <property type="protein sequence ID" value="MBB6730117.1"/>
    <property type="molecule type" value="Genomic_DNA"/>
</dbReference>
<feature type="transmembrane region" description="Helical" evidence="1">
    <location>
        <begin position="59"/>
        <end position="77"/>
    </location>
</feature>
<dbReference type="RefSeq" id="WP_185127785.1">
    <property type="nucleotide sequence ID" value="NZ_JACJVO010000005.1"/>
</dbReference>
<name>A0A7X0VUC4_9BACL</name>
<evidence type="ECO:0000313" key="2">
    <source>
        <dbReference type="EMBL" id="MBB6730117.1"/>
    </source>
</evidence>
<feature type="transmembrane region" description="Helical" evidence="1">
    <location>
        <begin position="97"/>
        <end position="121"/>
    </location>
</feature>
<keyword evidence="1" id="KW-0472">Membrane</keyword>
<dbReference type="AlphaFoldDB" id="A0A7X0VUC4"/>
<evidence type="ECO:0000313" key="3">
    <source>
        <dbReference type="Proteomes" id="UP000564644"/>
    </source>
</evidence>
<keyword evidence="1" id="KW-1133">Transmembrane helix</keyword>
<feature type="transmembrane region" description="Helical" evidence="1">
    <location>
        <begin position="211"/>
        <end position="231"/>
    </location>
</feature>
<proteinExistence type="predicted"/>
<protein>
    <recommendedName>
        <fullName evidence="4">ABC transporter permease</fullName>
    </recommendedName>
</protein>
<gene>
    <name evidence="2" type="ORF">H7C18_04330</name>
</gene>
<accession>A0A7X0VUC4</accession>
<feature type="transmembrane region" description="Helical" evidence="1">
    <location>
        <begin position="141"/>
        <end position="162"/>
    </location>
</feature>
<feature type="transmembrane region" description="Helical" evidence="1">
    <location>
        <begin position="21"/>
        <end position="39"/>
    </location>
</feature>
<comment type="caution">
    <text evidence="2">The sequence shown here is derived from an EMBL/GenBank/DDBJ whole genome shotgun (WGS) entry which is preliminary data.</text>
</comment>
<keyword evidence="3" id="KW-1185">Reference proteome</keyword>
<sequence>MNSWRAVGAIVAFELRREWGGVLITGLFAAYFGVIFIGLDDPTDASGNAKHFLVTMTNWIYLFGFPLFGSPMSRNSFHCWRDDPFSKKIAHWRTLPIPLPTILVARFLQTAAIMIVIGGLFAAAEYLLHSRVRDLATPAEWAATTVVWMAYGLIVQILYIYLELGWSGKIYVKWYLAFNAAGFLLVGFAGWHGVNIFTGLADKVAAHPVSIPIAALAVLAIALGAGYRLAIARMRRRRYTF</sequence>
<reference evidence="2 3" key="1">
    <citation type="submission" date="2020-08" db="EMBL/GenBank/DDBJ databases">
        <title>Cohnella phylogeny.</title>
        <authorList>
            <person name="Dunlap C."/>
        </authorList>
    </citation>
    <scope>NUCLEOTIDE SEQUENCE [LARGE SCALE GENOMIC DNA]</scope>
    <source>
        <strain evidence="2 3">CBP 2801</strain>
    </source>
</reference>
<keyword evidence="1" id="KW-0812">Transmembrane</keyword>
<feature type="transmembrane region" description="Helical" evidence="1">
    <location>
        <begin position="174"/>
        <end position="191"/>
    </location>
</feature>
<evidence type="ECO:0000256" key="1">
    <source>
        <dbReference type="SAM" id="Phobius"/>
    </source>
</evidence>
<organism evidence="2 3">
    <name type="scientific">Cohnella zeiphila</name>
    <dbReference type="NCBI Taxonomy" id="2761120"/>
    <lineage>
        <taxon>Bacteria</taxon>
        <taxon>Bacillati</taxon>
        <taxon>Bacillota</taxon>
        <taxon>Bacilli</taxon>
        <taxon>Bacillales</taxon>
        <taxon>Paenibacillaceae</taxon>
        <taxon>Cohnella</taxon>
    </lineage>
</organism>
<evidence type="ECO:0008006" key="4">
    <source>
        <dbReference type="Google" id="ProtNLM"/>
    </source>
</evidence>